<evidence type="ECO:0000313" key="3">
    <source>
        <dbReference type="Proteomes" id="UP001465976"/>
    </source>
</evidence>
<sequence>MNAHEIKFAQTRERDHYLVNDGLYSAPTGYTPYNFPHIPRGDKPRDPSALSGPYFDVTTPGWITDQMPYIGFVPAENPIYANWLRPLRYNFQTLPVQRRDDGRFELRPEVQKEWDTLERNFRSLLSAAMSESNLNLPHPFRIWSYPCQYGYTRTHKTESTARRRALASKSAFMPLMAALLFFTHALVQQKPLQYTKKSVVSQLAQIRDISETWSSYIGNNLLNAPFTGGYIDCSAKGMTRWIPLLQSSRMPLCLYWGPVSRFIPKLIHGKLTGLYPDSKAIEYLREHTEQRETNSLQHLLYVQETKLNKKQNAGQTMEEFFESRLKQNGILEQKETKEQRHRRMQLLQHSQRDLPPGDGSRTKVFLWTLHDGRRVREAVTKGDYIREWTSYGPKQRRYDPFHNEWDICTDFDPNDVPTDLDDFSDDDAVDRYPDDNPPITPGYTAGEYLGRLHRPTIPTPIHKPPHFGLSIREISYRTLGFLPFALHYPRGHKSDMNLARHVLGLSRVPYEAAMSESESENLLDLLDSIKHAKSLKDLPPICDLCDKSNSIHQPWPFKLTYRHIDGGIWILCGTEADRINLTGRFVVGLTSAMAVLGIVRSRIGGKKEDIVEALVEQGSTFRTIVAHEMVGGDTTDMLPKTPGQPPIIRNIVRLDDDPSSPSGCRARLGFRSHNHKFTLADFQAYVEMRDNFLSTPRGRAAILAGGLLARLAKNAVHEQDVYNGTITGFVESWSNGAGLLDPHDKKMAFWDDRLTEEEVNLVCGVYEVATGPVLGNGTIQTAEVSWFPKPGAWKGSGLNHGYWSRDAEIWYRDRLQKIQGGNAQLFTNAKWKVLVKFNKNARKILDRAEQFAQEYLHERLQSRQEGRSDSVA</sequence>
<evidence type="ECO:0000313" key="2">
    <source>
        <dbReference type="EMBL" id="KAL0572756.1"/>
    </source>
</evidence>
<keyword evidence="1" id="KW-0812">Transmembrane</keyword>
<evidence type="ECO:0000256" key="1">
    <source>
        <dbReference type="SAM" id="Phobius"/>
    </source>
</evidence>
<organism evidence="2 3">
    <name type="scientific">Marasmius crinis-equi</name>
    <dbReference type="NCBI Taxonomy" id="585013"/>
    <lineage>
        <taxon>Eukaryota</taxon>
        <taxon>Fungi</taxon>
        <taxon>Dikarya</taxon>
        <taxon>Basidiomycota</taxon>
        <taxon>Agaricomycotina</taxon>
        <taxon>Agaricomycetes</taxon>
        <taxon>Agaricomycetidae</taxon>
        <taxon>Agaricales</taxon>
        <taxon>Marasmiineae</taxon>
        <taxon>Marasmiaceae</taxon>
        <taxon>Marasmius</taxon>
    </lineage>
</organism>
<keyword evidence="1" id="KW-1133">Transmembrane helix</keyword>
<keyword evidence="1" id="KW-0472">Membrane</keyword>
<proteinExistence type="predicted"/>
<dbReference type="Proteomes" id="UP001465976">
    <property type="component" value="Unassembled WGS sequence"/>
</dbReference>
<protein>
    <submittedName>
        <fullName evidence="2">Uncharacterized protein</fullName>
    </submittedName>
</protein>
<name>A0ABR3FBR2_9AGAR</name>
<reference evidence="2 3" key="1">
    <citation type="submission" date="2024-02" db="EMBL/GenBank/DDBJ databases">
        <title>A draft genome for the cacao thread blight pathogen Marasmius crinis-equi.</title>
        <authorList>
            <person name="Cohen S.P."/>
            <person name="Baruah I.K."/>
            <person name="Amoako-Attah I."/>
            <person name="Bukari Y."/>
            <person name="Meinhardt L.W."/>
            <person name="Bailey B.A."/>
        </authorList>
    </citation>
    <scope>NUCLEOTIDE SEQUENCE [LARGE SCALE GENOMIC DNA]</scope>
    <source>
        <strain evidence="2 3">GH-76</strain>
    </source>
</reference>
<keyword evidence="3" id="KW-1185">Reference proteome</keyword>
<dbReference type="EMBL" id="JBAHYK010000587">
    <property type="protein sequence ID" value="KAL0572756.1"/>
    <property type="molecule type" value="Genomic_DNA"/>
</dbReference>
<feature type="transmembrane region" description="Helical" evidence="1">
    <location>
        <begin position="166"/>
        <end position="187"/>
    </location>
</feature>
<accession>A0ABR3FBR2</accession>
<gene>
    <name evidence="2" type="ORF">V5O48_009205</name>
</gene>
<comment type="caution">
    <text evidence="2">The sequence shown here is derived from an EMBL/GenBank/DDBJ whole genome shotgun (WGS) entry which is preliminary data.</text>
</comment>